<evidence type="ECO:0000256" key="1">
    <source>
        <dbReference type="SAM" id="MobiDB-lite"/>
    </source>
</evidence>
<feature type="compositionally biased region" description="Acidic residues" evidence="1">
    <location>
        <begin position="1"/>
        <end position="26"/>
    </location>
</feature>
<dbReference type="EMBL" id="BKCJ011249230">
    <property type="protein sequence ID" value="GFD09968.1"/>
    <property type="molecule type" value="Genomic_DNA"/>
</dbReference>
<organism evidence="2">
    <name type="scientific">Tanacetum cinerariifolium</name>
    <name type="common">Dalmatian daisy</name>
    <name type="synonym">Chrysanthemum cinerariifolium</name>
    <dbReference type="NCBI Taxonomy" id="118510"/>
    <lineage>
        <taxon>Eukaryota</taxon>
        <taxon>Viridiplantae</taxon>
        <taxon>Streptophyta</taxon>
        <taxon>Embryophyta</taxon>
        <taxon>Tracheophyta</taxon>
        <taxon>Spermatophyta</taxon>
        <taxon>Magnoliopsida</taxon>
        <taxon>eudicotyledons</taxon>
        <taxon>Gunneridae</taxon>
        <taxon>Pentapetalae</taxon>
        <taxon>asterids</taxon>
        <taxon>campanulids</taxon>
        <taxon>Asterales</taxon>
        <taxon>Asteraceae</taxon>
        <taxon>Asteroideae</taxon>
        <taxon>Anthemideae</taxon>
        <taxon>Anthemidinae</taxon>
        <taxon>Tanacetum</taxon>
    </lineage>
</organism>
<dbReference type="AlphaFoldDB" id="A0A699TLE1"/>
<name>A0A699TLE1_TANCI</name>
<feature type="compositionally biased region" description="Acidic residues" evidence="1">
    <location>
        <begin position="36"/>
        <end position="57"/>
    </location>
</feature>
<evidence type="ECO:0000313" key="2">
    <source>
        <dbReference type="EMBL" id="GFD09968.1"/>
    </source>
</evidence>
<gene>
    <name evidence="2" type="ORF">Tci_881937</name>
</gene>
<reference evidence="2" key="1">
    <citation type="journal article" date="2019" name="Sci. Rep.">
        <title>Draft genome of Tanacetum cinerariifolium, the natural source of mosquito coil.</title>
        <authorList>
            <person name="Yamashiro T."/>
            <person name="Shiraishi A."/>
            <person name="Satake H."/>
            <person name="Nakayama K."/>
        </authorList>
    </citation>
    <scope>NUCLEOTIDE SEQUENCE</scope>
</reference>
<feature type="non-terminal residue" evidence="2">
    <location>
        <position position="123"/>
    </location>
</feature>
<feature type="non-terminal residue" evidence="2">
    <location>
        <position position="1"/>
    </location>
</feature>
<comment type="caution">
    <text evidence="2">The sequence shown here is derived from an EMBL/GenBank/DDBJ whole genome shotgun (WGS) entry which is preliminary data.</text>
</comment>
<protein>
    <submittedName>
        <fullName evidence="2">Uncharacterized protein</fullName>
    </submittedName>
</protein>
<accession>A0A699TLE1</accession>
<proteinExistence type="predicted"/>
<sequence length="123" mass="13938">DDDGDSQGDDDQDDDNEHTESENDGDDFLHPKLSTFDEEERHDEKQDEEEEEEEVDELYNDVNINLEGRDTEMTDASLTNVQATQVIEDTHVIMTVVTPEAQQQSSFISSGFISNMLNPNPDT</sequence>
<feature type="region of interest" description="Disordered" evidence="1">
    <location>
        <begin position="1"/>
        <end position="57"/>
    </location>
</feature>